<accession>Q6XNB0</accession>
<feature type="region of interest" description="Disordered" evidence="1">
    <location>
        <begin position="1"/>
        <end position="31"/>
    </location>
</feature>
<evidence type="ECO:0000256" key="1">
    <source>
        <dbReference type="SAM" id="MobiDB-lite"/>
    </source>
</evidence>
<geneLocation type="plasmid" evidence="2">
    <name>pBD2</name>
</geneLocation>
<protein>
    <submittedName>
        <fullName evidence="2">Uncharacterized protein</fullName>
    </submittedName>
</protein>
<proteinExistence type="predicted"/>
<sequence length="95" mass="10121">MTIRMDPLLRRPSGDGSSARGCYSGAGEPEDNDVEAVQKNRCALYCGFFGLGYERDLLQIPTLLVEGEKSQARHSDNSNVAAGGCDGGKKSEQAP</sequence>
<name>Q6XNB0_RHOER</name>
<keyword evidence="2" id="KW-0614">Plasmid</keyword>
<dbReference type="AlphaFoldDB" id="Q6XNB0"/>
<gene>
    <name evidence="2" type="ORF">PBD2.036</name>
</gene>
<evidence type="ECO:0000313" key="2">
    <source>
        <dbReference type="EMBL" id="AAP73921.1"/>
    </source>
</evidence>
<reference evidence="2" key="1">
    <citation type="journal article" date="2003" name="J. Bacteriol.">
        <title>Complete nucleotide sequence and genetic organization of the 210-kilobase linear plasmid of Rhodococcus erythropolis BD2.</title>
        <authorList>
            <person name="Stecker C."/>
            <person name="Johann A."/>
            <person name="Herzberg C."/>
            <person name="Averhoff B."/>
            <person name="Gottschalk G."/>
        </authorList>
    </citation>
    <scope>NUCLEOTIDE SEQUENCE</scope>
    <source>
        <strain evidence="2">BD2</strain>
        <plasmid evidence="2">pBD2</plasmid>
    </source>
</reference>
<feature type="region of interest" description="Disordered" evidence="1">
    <location>
        <begin position="67"/>
        <end position="95"/>
    </location>
</feature>
<organism evidence="2">
    <name type="scientific">Rhodococcus erythropolis</name>
    <name type="common">Arthrobacter picolinophilus</name>
    <dbReference type="NCBI Taxonomy" id="1833"/>
    <lineage>
        <taxon>Bacteria</taxon>
        <taxon>Bacillati</taxon>
        <taxon>Actinomycetota</taxon>
        <taxon>Actinomycetes</taxon>
        <taxon>Mycobacteriales</taxon>
        <taxon>Nocardiaceae</taxon>
        <taxon>Rhodococcus</taxon>
        <taxon>Rhodococcus erythropolis group</taxon>
    </lineage>
</organism>
<feature type="compositionally biased region" description="Basic and acidic residues" evidence="1">
    <location>
        <begin position="67"/>
        <end position="76"/>
    </location>
</feature>
<dbReference type="EMBL" id="AY223810">
    <property type="protein sequence ID" value="AAP73921.1"/>
    <property type="molecule type" value="Genomic_DNA"/>
</dbReference>